<gene>
    <name evidence="15" type="ORF">UFOPK3837_00687</name>
</gene>
<feature type="domain" description="1-deoxy-D-xylulose 5-phosphate reductoisomerase N-terminal" evidence="12">
    <location>
        <begin position="53"/>
        <end position="108"/>
    </location>
</feature>
<evidence type="ECO:0000256" key="9">
    <source>
        <dbReference type="ARBA" id="ARBA00023211"/>
    </source>
</evidence>
<evidence type="ECO:0000256" key="10">
    <source>
        <dbReference type="ARBA" id="ARBA00023229"/>
    </source>
</evidence>
<keyword evidence="6" id="KW-0479">Metal-binding</keyword>
<dbReference type="NCBIfam" id="TIGR00243">
    <property type="entry name" value="Dxr"/>
    <property type="match status" value="1"/>
</dbReference>
<dbReference type="GO" id="GO:0030145">
    <property type="term" value="F:manganese ion binding"/>
    <property type="evidence" value="ECO:0007669"/>
    <property type="project" value="TreeGrafter"/>
</dbReference>
<evidence type="ECO:0000256" key="6">
    <source>
        <dbReference type="ARBA" id="ARBA00022723"/>
    </source>
</evidence>
<comment type="catalytic activity">
    <reaction evidence="11">
        <text>2-C-methyl-D-erythritol 4-phosphate + NADP(+) = 1-deoxy-D-xylulose 5-phosphate + NADPH + H(+)</text>
        <dbReference type="Rhea" id="RHEA:13717"/>
        <dbReference type="ChEBI" id="CHEBI:15378"/>
        <dbReference type="ChEBI" id="CHEBI:57783"/>
        <dbReference type="ChEBI" id="CHEBI:57792"/>
        <dbReference type="ChEBI" id="CHEBI:58262"/>
        <dbReference type="ChEBI" id="CHEBI:58349"/>
        <dbReference type="EC" id="1.1.1.267"/>
    </reaction>
    <physiologicalReaction direction="right-to-left" evidence="11">
        <dbReference type="Rhea" id="RHEA:13719"/>
    </physiologicalReaction>
</comment>
<dbReference type="EC" id="1.1.1.267" evidence="5"/>
<evidence type="ECO:0000313" key="15">
    <source>
        <dbReference type="EMBL" id="CAB4955105.1"/>
    </source>
</evidence>
<feature type="domain" description="1-deoxy-D-xylulose 5-phosphate reductoisomerase C-terminal" evidence="13">
    <location>
        <begin position="120"/>
        <end position="203"/>
    </location>
</feature>
<dbReference type="InterPro" id="IPR003821">
    <property type="entry name" value="DXP_reductoisomerase"/>
</dbReference>
<dbReference type="InterPro" id="IPR013512">
    <property type="entry name" value="DXP_reductoisomerase_N"/>
</dbReference>
<dbReference type="Gene3D" id="3.40.50.720">
    <property type="entry name" value="NAD(P)-binding Rossmann-like Domain"/>
    <property type="match status" value="2"/>
</dbReference>
<dbReference type="Pfam" id="PF13288">
    <property type="entry name" value="DXPR_C"/>
    <property type="match status" value="1"/>
</dbReference>
<evidence type="ECO:0000256" key="4">
    <source>
        <dbReference type="ARBA" id="ARBA00006825"/>
    </source>
</evidence>
<dbReference type="PIRSF" id="PIRSF006205">
    <property type="entry name" value="Dxp_reductismrs"/>
    <property type="match status" value="1"/>
</dbReference>
<keyword evidence="8" id="KW-0560">Oxidoreductase</keyword>
<comment type="cofactor">
    <cofactor evidence="2">
        <name>Mg(2+)</name>
        <dbReference type="ChEBI" id="CHEBI:18420"/>
    </cofactor>
</comment>
<dbReference type="PANTHER" id="PTHR30525">
    <property type="entry name" value="1-DEOXY-D-XYLULOSE 5-PHOSPHATE REDUCTOISOMERASE"/>
    <property type="match status" value="1"/>
</dbReference>
<feature type="domain" description="DXP reductoisomerase C-terminal" evidence="14">
    <location>
        <begin position="236"/>
        <end position="351"/>
    </location>
</feature>
<evidence type="ECO:0000256" key="8">
    <source>
        <dbReference type="ARBA" id="ARBA00023002"/>
    </source>
</evidence>
<dbReference type="InterPro" id="IPR036291">
    <property type="entry name" value="NAD(P)-bd_dom_sf"/>
</dbReference>
<dbReference type="InterPro" id="IPR036169">
    <property type="entry name" value="DXPR_C_sf"/>
</dbReference>
<evidence type="ECO:0000256" key="11">
    <source>
        <dbReference type="ARBA" id="ARBA00048543"/>
    </source>
</evidence>
<dbReference type="Gene3D" id="1.10.1740.10">
    <property type="match status" value="1"/>
</dbReference>
<reference evidence="15" key="1">
    <citation type="submission" date="2020-05" db="EMBL/GenBank/DDBJ databases">
        <authorList>
            <person name="Chiriac C."/>
            <person name="Salcher M."/>
            <person name="Ghai R."/>
            <person name="Kavagutti S V."/>
        </authorList>
    </citation>
    <scope>NUCLEOTIDE SEQUENCE</scope>
</reference>
<dbReference type="Pfam" id="PF02670">
    <property type="entry name" value="DXP_reductoisom"/>
    <property type="match status" value="1"/>
</dbReference>
<dbReference type="InterPro" id="IPR026877">
    <property type="entry name" value="DXPR_C"/>
</dbReference>
<comment type="similarity">
    <text evidence="4">Belongs to the DXR family.</text>
</comment>
<dbReference type="EMBL" id="CAFBNO010000025">
    <property type="protein sequence ID" value="CAB4955105.1"/>
    <property type="molecule type" value="Genomic_DNA"/>
</dbReference>
<keyword evidence="7" id="KW-0521">NADP</keyword>
<keyword evidence="9" id="KW-0464">Manganese</keyword>
<evidence type="ECO:0000259" key="14">
    <source>
        <dbReference type="Pfam" id="PF13288"/>
    </source>
</evidence>
<dbReference type="GO" id="GO:0030604">
    <property type="term" value="F:1-deoxy-D-xylulose-5-phosphate reductoisomerase activity"/>
    <property type="evidence" value="ECO:0007669"/>
    <property type="project" value="UniProtKB-EC"/>
</dbReference>
<evidence type="ECO:0000256" key="1">
    <source>
        <dbReference type="ARBA" id="ARBA00001936"/>
    </source>
</evidence>
<dbReference type="SUPFAM" id="SSF69055">
    <property type="entry name" value="1-deoxy-D-xylulose-5-phosphate reductoisomerase, C-terminal domain"/>
    <property type="match status" value="1"/>
</dbReference>
<evidence type="ECO:0000256" key="5">
    <source>
        <dbReference type="ARBA" id="ARBA00012366"/>
    </source>
</evidence>
<dbReference type="GO" id="GO:0051484">
    <property type="term" value="P:isopentenyl diphosphate biosynthetic process, methylerythritol 4-phosphate pathway involved in terpenoid biosynthetic process"/>
    <property type="evidence" value="ECO:0007669"/>
    <property type="project" value="TreeGrafter"/>
</dbReference>
<dbReference type="SUPFAM" id="SSF51735">
    <property type="entry name" value="NAD(P)-binding Rossmann-fold domains"/>
    <property type="match status" value="1"/>
</dbReference>
<sequence length="361" mass="38307">MRRVIILGSTGSIGTQALEVIAANSDRFEVVGLAAGTNSELLESQAHAFGVKKAVLGAEAATELVETTNADVVVNGITGSIGLAPTLAVLRTGKTLALANKESLIVGGRLVTELAKPGQIVPVDSEHSALAQCLLAGETAEVRKLILTASGGPFRGWSREQLESVTPEQALKHPTWVMGKVVTTNSATLVNKGLEIIEAHLLFGIPFERIEVTVHPQSVVHSMVEFVDGSVVAQASPPNMKLPIALGMSWPERLANVSPALDWTQSHNWSFEPLDEKVFKAVALARQVGSAGLTFPAVYNAANEEAVEAFHQGRIGFNQIVDLIERVVDAHTPETELSLDGVLAAEVWARERANAQIATAC</sequence>
<keyword evidence="10" id="KW-0414">Isoprene biosynthesis</keyword>
<dbReference type="AlphaFoldDB" id="A0A6J7KHY1"/>
<evidence type="ECO:0000256" key="7">
    <source>
        <dbReference type="ARBA" id="ARBA00022857"/>
    </source>
</evidence>
<dbReference type="Pfam" id="PF08436">
    <property type="entry name" value="DXP_redisom_C"/>
    <property type="match status" value="1"/>
</dbReference>
<organism evidence="15">
    <name type="scientific">freshwater metagenome</name>
    <dbReference type="NCBI Taxonomy" id="449393"/>
    <lineage>
        <taxon>unclassified sequences</taxon>
        <taxon>metagenomes</taxon>
        <taxon>ecological metagenomes</taxon>
    </lineage>
</organism>
<evidence type="ECO:0000256" key="3">
    <source>
        <dbReference type="ARBA" id="ARBA00005094"/>
    </source>
</evidence>
<comment type="cofactor">
    <cofactor evidence="1">
        <name>Mn(2+)</name>
        <dbReference type="ChEBI" id="CHEBI:29035"/>
    </cofactor>
</comment>
<dbReference type="HAMAP" id="MF_00183">
    <property type="entry name" value="DXP_reductoisom"/>
    <property type="match status" value="1"/>
</dbReference>
<dbReference type="InterPro" id="IPR013644">
    <property type="entry name" value="DXP_reductoisomerase_C"/>
</dbReference>
<accession>A0A6J7KHY1</accession>
<dbReference type="PANTHER" id="PTHR30525:SF0">
    <property type="entry name" value="1-DEOXY-D-XYLULOSE 5-PHOSPHATE REDUCTOISOMERASE, CHLOROPLASTIC"/>
    <property type="match status" value="1"/>
</dbReference>
<dbReference type="GO" id="GO:0070402">
    <property type="term" value="F:NADPH binding"/>
    <property type="evidence" value="ECO:0007669"/>
    <property type="project" value="InterPro"/>
</dbReference>
<evidence type="ECO:0000256" key="2">
    <source>
        <dbReference type="ARBA" id="ARBA00001946"/>
    </source>
</evidence>
<name>A0A6J7KHY1_9ZZZZ</name>
<evidence type="ECO:0000259" key="13">
    <source>
        <dbReference type="Pfam" id="PF08436"/>
    </source>
</evidence>
<dbReference type="SUPFAM" id="SSF55347">
    <property type="entry name" value="Glyceraldehyde-3-phosphate dehydrogenase-like, C-terminal domain"/>
    <property type="match status" value="1"/>
</dbReference>
<evidence type="ECO:0000259" key="12">
    <source>
        <dbReference type="Pfam" id="PF02670"/>
    </source>
</evidence>
<protein>
    <recommendedName>
        <fullName evidence="5">1-deoxy-D-xylulose-5-phosphate reductoisomerase</fullName>
        <ecNumber evidence="5">1.1.1.267</ecNumber>
    </recommendedName>
</protein>
<dbReference type="UniPathway" id="UPA00056">
    <property type="reaction ID" value="UER00092"/>
</dbReference>
<comment type="pathway">
    <text evidence="3">Isoprenoid biosynthesis; isopentenyl diphosphate biosynthesis via DXP pathway; isopentenyl diphosphate from 1-deoxy-D-xylulose 5-phosphate: step 1/6.</text>
</comment>
<proteinExistence type="inferred from homology"/>